<gene>
    <name evidence="1" type="ORF">rCG_48826</name>
</gene>
<dbReference type="AlphaFoldDB" id="A6IGZ0"/>
<evidence type="ECO:0000313" key="2">
    <source>
        <dbReference type="Proteomes" id="UP000234681"/>
    </source>
</evidence>
<name>A6IGZ0_RAT</name>
<evidence type="ECO:0000313" key="1">
    <source>
        <dbReference type="EMBL" id="EDM16558.1"/>
    </source>
</evidence>
<dbReference type="EMBL" id="CH473960">
    <property type="protein sequence ID" value="EDM16558.1"/>
    <property type="molecule type" value="Genomic_DNA"/>
</dbReference>
<proteinExistence type="predicted"/>
<accession>A6IGZ0</accession>
<organism evidence="1 2">
    <name type="scientific">Rattus norvegicus</name>
    <name type="common">Rat</name>
    <dbReference type="NCBI Taxonomy" id="10116"/>
    <lineage>
        <taxon>Eukaryota</taxon>
        <taxon>Metazoa</taxon>
        <taxon>Chordata</taxon>
        <taxon>Craniata</taxon>
        <taxon>Vertebrata</taxon>
        <taxon>Euteleostomi</taxon>
        <taxon>Mammalia</taxon>
        <taxon>Eutheria</taxon>
        <taxon>Euarchontoglires</taxon>
        <taxon>Glires</taxon>
        <taxon>Rodentia</taxon>
        <taxon>Myomorpha</taxon>
        <taxon>Muroidea</taxon>
        <taxon>Muridae</taxon>
        <taxon>Murinae</taxon>
        <taxon>Rattus</taxon>
    </lineage>
</organism>
<dbReference type="Proteomes" id="UP000234681">
    <property type="component" value="Chromosome 7"/>
</dbReference>
<reference evidence="1 2" key="1">
    <citation type="submission" date="2005-09" db="EMBL/GenBank/DDBJ databases">
        <authorList>
            <person name="Mural R.J."/>
            <person name="Li P.W."/>
            <person name="Adams M.D."/>
            <person name="Amanatides P.G."/>
            <person name="Baden-Tillson H."/>
            <person name="Barnstead M."/>
            <person name="Chin S.H."/>
            <person name="Dew I."/>
            <person name="Evans C.A."/>
            <person name="Ferriera S."/>
            <person name="Flanigan M."/>
            <person name="Fosler C."/>
            <person name="Glodek A."/>
            <person name="Gu Z."/>
            <person name="Holt R.A."/>
            <person name="Jennings D."/>
            <person name="Kraft C.L."/>
            <person name="Lu F."/>
            <person name="Nguyen T."/>
            <person name="Nusskern D.R."/>
            <person name="Pfannkoch C.M."/>
            <person name="Sitter C."/>
            <person name="Sutton G.G."/>
            <person name="Venter J.C."/>
            <person name="Wang Z."/>
            <person name="Woodage T."/>
            <person name="Zheng X.H."/>
            <person name="Zhong F."/>
        </authorList>
    </citation>
    <scope>NUCLEOTIDE SEQUENCE [LARGE SCALE GENOMIC DNA]</scope>
    <source>
        <strain>BN</strain>
        <strain evidence="2">Sprague-Dawley</strain>
    </source>
</reference>
<sequence>MASASAPASRFLPCVSSCPDFL</sequence>
<protein>
    <submittedName>
        <fullName evidence="1">RCG48826</fullName>
    </submittedName>
</protein>